<evidence type="ECO:0000259" key="10">
    <source>
        <dbReference type="PROSITE" id="PS50011"/>
    </source>
</evidence>
<dbReference type="SUPFAM" id="SSF56112">
    <property type="entry name" value="Protein kinase-like (PK-like)"/>
    <property type="match status" value="1"/>
</dbReference>
<feature type="domain" description="Protein kinase" evidence="10">
    <location>
        <begin position="23"/>
        <end position="303"/>
    </location>
</feature>
<dbReference type="InterPro" id="IPR002048">
    <property type="entry name" value="EF_hand_dom"/>
</dbReference>
<dbReference type="PROSITE" id="PS00108">
    <property type="entry name" value="PROTEIN_KINASE_ST"/>
    <property type="match status" value="1"/>
</dbReference>
<dbReference type="PROSITE" id="PS00107">
    <property type="entry name" value="PROTEIN_KINASE_ATP"/>
    <property type="match status" value="1"/>
</dbReference>
<evidence type="ECO:0000256" key="5">
    <source>
        <dbReference type="ARBA" id="ARBA00022777"/>
    </source>
</evidence>
<organism evidence="12 13">
    <name type="scientific">Cafeteria roenbergensis</name>
    <name type="common">Marine flagellate</name>
    <dbReference type="NCBI Taxonomy" id="33653"/>
    <lineage>
        <taxon>Eukaryota</taxon>
        <taxon>Sar</taxon>
        <taxon>Stramenopiles</taxon>
        <taxon>Bigyra</taxon>
        <taxon>Opalozoa</taxon>
        <taxon>Bicosoecida</taxon>
        <taxon>Cafeteriaceae</taxon>
        <taxon>Cafeteria</taxon>
    </lineage>
</organism>
<comment type="cofactor">
    <cofactor evidence="1">
        <name>Mg(2+)</name>
        <dbReference type="ChEBI" id="CHEBI:18420"/>
    </cofactor>
</comment>
<name>A0A5A8CTZ9_CAFRO</name>
<dbReference type="InterPro" id="IPR018247">
    <property type="entry name" value="EF_Hand_1_Ca_BS"/>
</dbReference>
<evidence type="ECO:0000256" key="8">
    <source>
        <dbReference type="ARBA" id="ARBA00024334"/>
    </source>
</evidence>
<dbReference type="Pfam" id="PF00069">
    <property type="entry name" value="Pkinase"/>
    <property type="match status" value="1"/>
</dbReference>
<dbReference type="InterPro" id="IPR050205">
    <property type="entry name" value="CDPK_Ser/Thr_kinases"/>
</dbReference>
<reference evidence="12 13" key="1">
    <citation type="submission" date="2019-07" db="EMBL/GenBank/DDBJ databases">
        <title>Genomes of Cafeteria roenbergensis.</title>
        <authorList>
            <person name="Fischer M.G."/>
            <person name="Hackl T."/>
            <person name="Roman M."/>
        </authorList>
    </citation>
    <scope>NUCLEOTIDE SEQUENCE [LARGE SCALE GENOMIC DNA]</scope>
    <source>
        <strain evidence="12 13">BVI</strain>
    </source>
</reference>
<comment type="caution">
    <text evidence="12">The sequence shown here is derived from an EMBL/GenBank/DDBJ whole genome shotgun (WGS) entry which is preliminary data.</text>
</comment>
<dbReference type="Gene3D" id="1.10.510.10">
    <property type="entry name" value="Transferase(Phosphotransferase) domain 1"/>
    <property type="match status" value="1"/>
</dbReference>
<dbReference type="Proteomes" id="UP000323011">
    <property type="component" value="Unassembled WGS sequence"/>
</dbReference>
<keyword evidence="7 9" id="KW-0067">ATP-binding</keyword>
<dbReference type="CDD" id="cd00051">
    <property type="entry name" value="EFh"/>
    <property type="match status" value="1"/>
</dbReference>
<sequence length="578" mass="61557">MASFADLLAEHVSEGAVTDEFEVDVGRKLGTGGYANVYLGKRRSDGTPVAIKVMKQFRWTRPGAEELAVLREIGFMRKISELDTPHLLGAVAAYGRIFDVQRLCIVTPLCAGGDLFERIAGMGRYTERTAAARFRDMMVGLQRLHEAGILHRDIKPENLLLSARGDDDAVSVIADFGLSDREDECGPESGRPASRQLVGTLAYNAPEHLGRHPVWSPAGDVWSAGVVLFIMLGGSPPFYVDHRMPKRSHDEALKRVIREGKFVFYPSLFGTVSDRAKDLISGMLHVDPARRLTVDQCLAHPWLADNDANPDVALDAGQRELRLFNAKRKLRAAALACRWGARSPVHSALKDLVGGTSFSEAHIKAIARAFNEAKAADAAAAGAAAGASAATAADARGSAPAPAGKASLSRMSELTADRSQFERVMESLGFGGLPLGRMWELFDTDESGSVDVREVVAGLATLRSGGEDALQLCFDVLDADGSGHLEREELAIALSALAGAGAASDGEDADEAAAHLAFAFEAMDVNKDGRISLEEFKAGIAADPSLVGRFLRPLDSLGGDSSRALRAVADAAASPKET</sequence>
<keyword evidence="4 9" id="KW-0547">Nucleotide-binding</keyword>
<dbReference type="PRINTS" id="PR00450">
    <property type="entry name" value="RECOVERIN"/>
</dbReference>
<dbReference type="SMART" id="SM00220">
    <property type="entry name" value="S_TKc"/>
    <property type="match status" value="1"/>
</dbReference>
<dbReference type="GO" id="GO:0005509">
    <property type="term" value="F:calcium ion binding"/>
    <property type="evidence" value="ECO:0007669"/>
    <property type="project" value="InterPro"/>
</dbReference>
<dbReference type="PROSITE" id="PS00018">
    <property type="entry name" value="EF_HAND_1"/>
    <property type="match status" value="2"/>
</dbReference>
<dbReference type="SUPFAM" id="SSF47473">
    <property type="entry name" value="EF-hand"/>
    <property type="match status" value="1"/>
</dbReference>
<dbReference type="InterPro" id="IPR011009">
    <property type="entry name" value="Kinase-like_dom_sf"/>
</dbReference>
<evidence type="ECO:0000259" key="11">
    <source>
        <dbReference type="PROSITE" id="PS50222"/>
    </source>
</evidence>
<evidence type="ECO:0000256" key="1">
    <source>
        <dbReference type="ARBA" id="ARBA00001946"/>
    </source>
</evidence>
<dbReference type="InterPro" id="IPR000719">
    <property type="entry name" value="Prot_kinase_dom"/>
</dbReference>
<dbReference type="GO" id="GO:0004674">
    <property type="term" value="F:protein serine/threonine kinase activity"/>
    <property type="evidence" value="ECO:0007669"/>
    <property type="project" value="UniProtKB-KW"/>
</dbReference>
<evidence type="ECO:0000256" key="9">
    <source>
        <dbReference type="PROSITE-ProRule" id="PRU10141"/>
    </source>
</evidence>
<dbReference type="AlphaFoldDB" id="A0A5A8CTZ9"/>
<keyword evidence="13" id="KW-1185">Reference proteome</keyword>
<feature type="domain" description="EF-hand" evidence="11">
    <location>
        <begin position="465"/>
        <end position="500"/>
    </location>
</feature>
<dbReference type="InterPro" id="IPR017441">
    <property type="entry name" value="Protein_kinase_ATP_BS"/>
</dbReference>
<evidence type="ECO:0000256" key="7">
    <source>
        <dbReference type="ARBA" id="ARBA00022840"/>
    </source>
</evidence>
<keyword evidence="2" id="KW-0723">Serine/threonine-protein kinase</keyword>
<gene>
    <name evidence="12" type="ORF">FNF29_02012</name>
</gene>
<evidence type="ECO:0000256" key="3">
    <source>
        <dbReference type="ARBA" id="ARBA00022679"/>
    </source>
</evidence>
<feature type="binding site" evidence="9">
    <location>
        <position position="52"/>
    </location>
    <ligand>
        <name>ATP</name>
        <dbReference type="ChEBI" id="CHEBI:30616"/>
    </ligand>
</feature>
<protein>
    <submittedName>
        <fullName evidence="12">Uncharacterized protein</fullName>
    </submittedName>
</protein>
<keyword evidence="5" id="KW-0418">Kinase</keyword>
<keyword evidence="6" id="KW-0106">Calcium</keyword>
<proteinExistence type="inferred from homology"/>
<dbReference type="InterPro" id="IPR011992">
    <property type="entry name" value="EF-hand-dom_pair"/>
</dbReference>
<evidence type="ECO:0000313" key="12">
    <source>
        <dbReference type="EMBL" id="KAA0155261.1"/>
    </source>
</evidence>
<evidence type="ECO:0000256" key="4">
    <source>
        <dbReference type="ARBA" id="ARBA00022741"/>
    </source>
</evidence>
<dbReference type="Gene3D" id="1.10.238.10">
    <property type="entry name" value="EF-hand"/>
    <property type="match status" value="1"/>
</dbReference>
<dbReference type="PROSITE" id="PS50222">
    <property type="entry name" value="EF_HAND_2"/>
    <property type="match status" value="2"/>
</dbReference>
<evidence type="ECO:0000256" key="2">
    <source>
        <dbReference type="ARBA" id="ARBA00022527"/>
    </source>
</evidence>
<evidence type="ECO:0000256" key="6">
    <source>
        <dbReference type="ARBA" id="ARBA00022837"/>
    </source>
</evidence>
<dbReference type="Pfam" id="PF13499">
    <property type="entry name" value="EF-hand_7"/>
    <property type="match status" value="1"/>
</dbReference>
<comment type="similarity">
    <text evidence="8">Belongs to the protein kinase superfamily. Ser/Thr protein kinase family. CDPK subfamily.</text>
</comment>
<dbReference type="PROSITE" id="PS50011">
    <property type="entry name" value="PROTEIN_KINASE_DOM"/>
    <property type="match status" value="1"/>
</dbReference>
<dbReference type="GO" id="GO:0005524">
    <property type="term" value="F:ATP binding"/>
    <property type="evidence" value="ECO:0007669"/>
    <property type="project" value="UniProtKB-UniRule"/>
</dbReference>
<keyword evidence="3" id="KW-0808">Transferase</keyword>
<dbReference type="OMA" id="QMIMAGE"/>
<dbReference type="EMBL" id="VLTN01000008">
    <property type="protein sequence ID" value="KAA0155261.1"/>
    <property type="molecule type" value="Genomic_DNA"/>
</dbReference>
<dbReference type="InterPro" id="IPR008271">
    <property type="entry name" value="Ser/Thr_kinase_AS"/>
</dbReference>
<feature type="domain" description="EF-hand" evidence="11">
    <location>
        <begin position="511"/>
        <end position="546"/>
    </location>
</feature>
<dbReference type="SMART" id="SM00054">
    <property type="entry name" value="EFh"/>
    <property type="match status" value="3"/>
</dbReference>
<accession>A0A5A8CTZ9</accession>
<evidence type="ECO:0000313" key="13">
    <source>
        <dbReference type="Proteomes" id="UP000323011"/>
    </source>
</evidence>
<dbReference type="PANTHER" id="PTHR24349">
    <property type="entry name" value="SERINE/THREONINE-PROTEIN KINASE"/>
    <property type="match status" value="1"/>
</dbReference>